<comment type="caution">
    <text evidence="1">The sequence shown here is derived from an EMBL/GenBank/DDBJ whole genome shotgun (WGS) entry which is preliminary data.</text>
</comment>
<dbReference type="EMBL" id="JAKRVY010000001">
    <property type="protein sequence ID" value="MCL9812330.1"/>
    <property type="molecule type" value="Genomic_DNA"/>
</dbReference>
<evidence type="ECO:0000313" key="1">
    <source>
        <dbReference type="EMBL" id="MCL9812330.1"/>
    </source>
</evidence>
<dbReference type="RefSeq" id="WP_250593917.1">
    <property type="nucleotide sequence ID" value="NZ_JAKRVY010000001.1"/>
</dbReference>
<accession>A0AAE3FNP1</accession>
<protein>
    <submittedName>
        <fullName evidence="1">Uncharacterized protein</fullName>
    </submittedName>
</protein>
<dbReference type="InterPro" id="IPR006311">
    <property type="entry name" value="TAT_signal"/>
</dbReference>
<sequence>MVDNFEAGRRRFLQGAGIGGTALLAGCTEQLGLGDDDEAASESGIGIVASIDQQQLQEIQATIQQEVQEEVQQEVEDGELDEEDAQAEIQARFQEREGEIIEFIEEEIDAMRTEIGDEYSIEIVEEFPRTGAVRADGEPEELIAALELDTVQQLVSASDLQAPEEPEPEGE</sequence>
<reference evidence="1 2" key="1">
    <citation type="journal article" date="2022" name="Syst. Appl. Microbiol.">
        <title>Natronocalculus amylovorans gen. nov., sp. nov., and Natranaeroarchaeum aerophilus sp. nov., dominant culturable amylolytic natronoarchaea from hypersaline soda lakes in southwestern Siberia.</title>
        <authorList>
            <person name="Sorokin D.Y."/>
            <person name="Elcheninov A.G."/>
            <person name="Khizhniak T.V."/>
            <person name="Koenen M."/>
            <person name="Bale N.J."/>
            <person name="Damste J.S.S."/>
            <person name="Kublanov I.V."/>
        </authorList>
    </citation>
    <scope>NUCLEOTIDE SEQUENCE [LARGE SCALE GENOMIC DNA]</scope>
    <source>
        <strain evidence="1 2">AArc-St1-1</strain>
    </source>
</reference>
<dbReference type="AlphaFoldDB" id="A0AAE3FNP1"/>
<keyword evidence="2" id="KW-1185">Reference proteome</keyword>
<organism evidence="1 2">
    <name type="scientific">Natranaeroarchaeum aerophilus</name>
    <dbReference type="NCBI Taxonomy" id="2917711"/>
    <lineage>
        <taxon>Archaea</taxon>
        <taxon>Methanobacteriati</taxon>
        <taxon>Methanobacteriota</taxon>
        <taxon>Stenosarchaea group</taxon>
        <taxon>Halobacteria</taxon>
        <taxon>Halobacteriales</taxon>
        <taxon>Natronoarchaeaceae</taxon>
        <taxon>Natranaeroarchaeum</taxon>
    </lineage>
</organism>
<evidence type="ECO:0000313" key="2">
    <source>
        <dbReference type="Proteomes" id="UP001202674"/>
    </source>
</evidence>
<gene>
    <name evidence="1" type="ORF">AArcSt11_01525</name>
</gene>
<proteinExistence type="predicted"/>
<dbReference type="Proteomes" id="UP001202674">
    <property type="component" value="Unassembled WGS sequence"/>
</dbReference>
<name>A0AAE3FNP1_9EURY</name>
<dbReference type="PROSITE" id="PS51318">
    <property type="entry name" value="TAT"/>
    <property type="match status" value="1"/>
</dbReference>